<feature type="compositionally biased region" description="Polar residues" evidence="16">
    <location>
        <begin position="225"/>
        <end position="236"/>
    </location>
</feature>
<feature type="region of interest" description="Disordered" evidence="16">
    <location>
        <begin position="440"/>
        <end position="612"/>
    </location>
</feature>
<evidence type="ECO:0000256" key="12">
    <source>
        <dbReference type="ARBA" id="ARBA00074417"/>
    </source>
</evidence>
<dbReference type="Proteomes" id="UP001591681">
    <property type="component" value="Unassembled WGS sequence"/>
</dbReference>
<dbReference type="PANTHER" id="PTHR24241">
    <property type="entry name" value="NEUROPEPTIDE RECEPTOR-RELATED G-PROTEIN COUPLED RECEPTOR"/>
    <property type="match status" value="1"/>
</dbReference>
<dbReference type="InterPro" id="IPR005395">
    <property type="entry name" value="NPFF_rcpt"/>
</dbReference>
<keyword evidence="5 15" id="KW-0297">G-protein coupled receptor</keyword>
<dbReference type="InterPro" id="IPR017452">
    <property type="entry name" value="GPCR_Rhodpsn_7TM"/>
</dbReference>
<evidence type="ECO:0000256" key="13">
    <source>
        <dbReference type="ARBA" id="ARBA00075893"/>
    </source>
</evidence>
<feature type="compositionally biased region" description="Low complexity" evidence="16">
    <location>
        <begin position="892"/>
        <end position="915"/>
    </location>
</feature>
<sequence length="1458" mass="158443">MWPHSRPVGPSNNNSDTKSVAHSVRSLQLCSSNSDSSPSPPPATLPYRRTAPSFRTRRYWNQLERYKTLRGEKKLQHHKNKLEQLCQSSRKSAGGEASSAAAQADGLSCSQEGCPVAGGVMFQAVKRKRSPHSERALAEVSFVPLKTTRRSWRRHLDSSSSSSSSGSSSPPSLTATPAPDCRQCPVTPVTPSGVSHCIDIDLFQGDAGSPLSKATPRKGIHCERGSQTPASISSSVKRNEVKARNAQGDVGSPLAKTTPRKRVHFQEQSRTPVVASSVKSASTEVNGTRKDRDFGSALTKTTPYKFMYNTRGGQSSSSATSLKAKGSVVKTERSHVNSPLVKTTPCPSSSSGTKAENSTGVPASSTEVKTENPSAGNSSNELKLKTKGPHCIYKRSVQAEPKSKTPKTKQKPLPDTPRLKKAKDSALLCKPVICPRSSVSVPASEAPFTSLSSLSLPHPGRQQTPVKKKDKNYLPGSFKKPLAVGTGSVNNPKFKQPKPFPANDTSKGGTEKSKPSGESPSECGATQGSNNEREPNIEQTQLAANEDEDQASDRPATSSAQQGESSLRAGRAPEKKKKKKEPWSKKKYLLQKLAMDRAMSEQSPSQTPSRGSVIQLVTQAVTATEPTRADSASGFSGDTAVNPIQIGALPASCPSTLSENMTLLSTSVLNQLAANPGQSNASHPEHDFRELTHPEPSSCNSKPSRGLLRPDPASSTSTTNSSSTGSTSSVVAEPRGDLEETQSSQPSTETSVTPLEEPSDGVDQGRTASGHDDVAPSAEFVPILMRVATSGDSAAPGTSNSHHGPPVDGLLNSDPNEREREREGGSVTSVPGTCKNQIGQDNQAPSTPTRTPMTAARRKQVINRVVNAVMSMLGLRIVQVTPTATGPHYQHQHLQQQHQHQHLQQQQQHQHLQQQPTLVQHTPNIHASQGQLPQRYFYARPSYIRPRLNCLLPAPRPSTQLFTPHLQILSPPPQPPTPPSTQQSEPYRTYPVMEREWEVPTRYEISDHNSTCDGGNGSDSSSVANITLSPYYQHSLAMAAVYTLAYLFIFLLCMIGNGLVCVIVLRNHHMRTVTNLFILNLAISDLLVGIFCIPTTLVDNLITGWPFSNAVCKVSGLVQGMSVCASVFTLVAIAVDRFRCIVYPFKPKLNLLVAKATIGFIWLLALVIMLPTALMLTVEQEKGHMVVDGEDNHTYPLYNCYETWPDPESRKVYTTVLFAHIYLVPLTLIVLLYSRIGAKLFRTHAQASAEQPCSNPPGKSPKTQRRVRVIKMLVVVTLLFMLSWLPLWTLLLLTDYAQPEGDKLHLLTGYIFPFSHWLAFSNSSVNPIIYGYFNENFKKGFQAACMSRPCCCCCCSCLGKVRKVVVRRRSRHSWARGHREAVLPTNLGLRNRVHTDSDLTGCVHLEMGMRAESGLTVEVGNSGKEGGSSLGLVSTDLNMDDVEEVSPKQAVCYKAWEL</sequence>
<feature type="region of interest" description="Disordered" evidence="16">
    <location>
        <begin position="887"/>
        <end position="917"/>
    </location>
</feature>
<comment type="subcellular location">
    <subcellularLocation>
        <location evidence="1">Cell membrane</location>
        <topology evidence="1">Multi-pass membrane protein</topology>
    </subcellularLocation>
</comment>
<dbReference type="EMBL" id="JBHFQA010000014">
    <property type="protein sequence ID" value="KAL2087717.1"/>
    <property type="molecule type" value="Genomic_DNA"/>
</dbReference>
<evidence type="ECO:0000256" key="14">
    <source>
        <dbReference type="ARBA" id="ARBA00082066"/>
    </source>
</evidence>
<evidence type="ECO:0000256" key="3">
    <source>
        <dbReference type="ARBA" id="ARBA00022692"/>
    </source>
</evidence>
<evidence type="ECO:0000256" key="15">
    <source>
        <dbReference type="RuleBase" id="RU000688"/>
    </source>
</evidence>
<feature type="region of interest" description="Disordered" evidence="16">
    <location>
        <begin position="1"/>
        <end position="51"/>
    </location>
</feature>
<feature type="compositionally biased region" description="Low complexity" evidence="16">
    <location>
        <begin position="158"/>
        <end position="172"/>
    </location>
</feature>
<comment type="function">
    <text evidence="11">Receptor for NPAF (A-18-F-amide) and NPFF (F-8-F-amide) neuropeptides, also known as morphine-modulating peptides. Can also be activated by a variety of naturally occurring or synthetic FMRF-amide like ligands. This receptor mediates its action by association with G proteins that activate a phosphatidylinositol-calcium second messenger system.</text>
</comment>
<feature type="transmembrane region" description="Helical" evidence="17">
    <location>
        <begin position="1269"/>
        <end position="1294"/>
    </location>
</feature>
<feature type="transmembrane region" description="Helical" evidence="17">
    <location>
        <begin position="1077"/>
        <end position="1097"/>
    </location>
</feature>
<feature type="compositionally biased region" description="Polar residues" evidence="16">
    <location>
        <begin position="277"/>
        <end position="286"/>
    </location>
</feature>
<feature type="compositionally biased region" description="Polar residues" evidence="16">
    <location>
        <begin position="600"/>
        <end position="612"/>
    </location>
</feature>
<feature type="transmembrane region" description="Helical" evidence="17">
    <location>
        <begin position="1314"/>
        <end position="1333"/>
    </location>
</feature>
<feature type="compositionally biased region" description="Polar residues" evidence="16">
    <location>
        <begin position="10"/>
        <end position="30"/>
    </location>
</feature>
<dbReference type="Gene3D" id="1.20.1070.10">
    <property type="entry name" value="Rhodopsin 7-helix transmembrane proteins"/>
    <property type="match status" value="1"/>
</dbReference>
<keyword evidence="9" id="KW-0325">Glycoprotein</keyword>
<feature type="domain" description="G-protein coupled receptors family 1 profile" evidence="18">
    <location>
        <begin position="1056"/>
        <end position="1330"/>
    </location>
</feature>
<dbReference type="SMART" id="SM01381">
    <property type="entry name" value="7TM_GPCR_Srsx"/>
    <property type="match status" value="1"/>
</dbReference>
<evidence type="ECO:0000256" key="10">
    <source>
        <dbReference type="ARBA" id="ARBA00023224"/>
    </source>
</evidence>
<keyword evidence="2" id="KW-1003">Cell membrane</keyword>
<evidence type="ECO:0000256" key="9">
    <source>
        <dbReference type="ARBA" id="ARBA00023180"/>
    </source>
</evidence>
<feature type="compositionally biased region" description="Polar residues" evidence="16">
    <location>
        <begin position="336"/>
        <end position="381"/>
    </location>
</feature>
<dbReference type="SUPFAM" id="SSF81321">
    <property type="entry name" value="Family A G protein-coupled receptor-like"/>
    <property type="match status" value="1"/>
</dbReference>
<evidence type="ECO:0000259" key="18">
    <source>
        <dbReference type="PROSITE" id="PS50262"/>
    </source>
</evidence>
<evidence type="ECO:0000256" key="5">
    <source>
        <dbReference type="ARBA" id="ARBA00023040"/>
    </source>
</evidence>
<dbReference type="GO" id="GO:0005886">
    <property type="term" value="C:plasma membrane"/>
    <property type="evidence" value="ECO:0007669"/>
    <property type="project" value="UniProtKB-SubCell"/>
</dbReference>
<dbReference type="Pfam" id="PF00001">
    <property type="entry name" value="7tm_1"/>
    <property type="match status" value="1"/>
</dbReference>
<feature type="compositionally biased region" description="Polar residues" evidence="16">
    <location>
        <begin position="311"/>
        <end position="321"/>
    </location>
</feature>
<evidence type="ECO:0000256" key="11">
    <source>
        <dbReference type="ARBA" id="ARBA00025478"/>
    </source>
</evidence>
<keyword evidence="8 15" id="KW-0675">Receptor</keyword>
<feature type="transmembrane region" description="Helical" evidence="17">
    <location>
        <begin position="1117"/>
        <end position="1135"/>
    </location>
</feature>
<feature type="transmembrane region" description="Helical" evidence="17">
    <location>
        <begin position="1039"/>
        <end position="1065"/>
    </location>
</feature>
<organism evidence="19 20">
    <name type="scientific">Coilia grayii</name>
    <name type="common">Gray's grenadier anchovy</name>
    <dbReference type="NCBI Taxonomy" id="363190"/>
    <lineage>
        <taxon>Eukaryota</taxon>
        <taxon>Metazoa</taxon>
        <taxon>Chordata</taxon>
        <taxon>Craniata</taxon>
        <taxon>Vertebrata</taxon>
        <taxon>Euteleostomi</taxon>
        <taxon>Actinopterygii</taxon>
        <taxon>Neopterygii</taxon>
        <taxon>Teleostei</taxon>
        <taxon>Clupei</taxon>
        <taxon>Clupeiformes</taxon>
        <taxon>Clupeoidei</taxon>
        <taxon>Engraulidae</taxon>
        <taxon>Coilinae</taxon>
        <taxon>Coilia</taxon>
    </lineage>
</organism>
<feature type="compositionally biased region" description="Basic and acidic residues" evidence="16">
    <location>
        <begin position="815"/>
        <end position="824"/>
    </location>
</feature>
<evidence type="ECO:0000256" key="2">
    <source>
        <dbReference type="ARBA" id="ARBA00022475"/>
    </source>
</evidence>
<dbReference type="PROSITE" id="PS50262">
    <property type="entry name" value="G_PROTEIN_RECEP_F1_2"/>
    <property type="match status" value="1"/>
</dbReference>
<feature type="region of interest" description="Disordered" evidence="16">
    <location>
        <begin position="674"/>
        <end position="774"/>
    </location>
</feature>
<feature type="compositionally biased region" description="Polar residues" evidence="16">
    <location>
        <begin position="790"/>
        <end position="802"/>
    </location>
</feature>
<accession>A0ABD1JKW0</accession>
<dbReference type="PROSITE" id="PS00237">
    <property type="entry name" value="G_PROTEIN_RECEP_F1_1"/>
    <property type="match status" value="1"/>
</dbReference>
<name>A0ABD1JKW0_9TELE</name>
<feature type="transmembrane region" description="Helical" evidence="17">
    <location>
        <begin position="1212"/>
        <end position="1233"/>
    </location>
</feature>
<feature type="region of interest" description="Disordered" evidence="16">
    <location>
        <begin position="150"/>
        <end position="181"/>
    </location>
</feature>
<evidence type="ECO:0000256" key="17">
    <source>
        <dbReference type="SAM" id="Phobius"/>
    </source>
</evidence>
<dbReference type="InterPro" id="IPR000276">
    <property type="entry name" value="GPCR_Rhodpsn"/>
</dbReference>
<evidence type="ECO:0000256" key="8">
    <source>
        <dbReference type="ARBA" id="ARBA00023170"/>
    </source>
</evidence>
<dbReference type="FunFam" id="1.20.1070.10:FF:000153">
    <property type="entry name" value="Neuropeptide FF receptor 1"/>
    <property type="match status" value="1"/>
</dbReference>
<gene>
    <name evidence="19" type="ORF">ACEWY4_016545</name>
</gene>
<feature type="compositionally biased region" description="Basic residues" evidence="16">
    <location>
        <begin position="574"/>
        <end position="589"/>
    </location>
</feature>
<proteinExistence type="inferred from homology"/>
<feature type="compositionally biased region" description="Low complexity" evidence="16">
    <location>
        <begin position="741"/>
        <end position="754"/>
    </location>
</feature>
<reference evidence="19 20" key="1">
    <citation type="submission" date="2024-09" db="EMBL/GenBank/DDBJ databases">
        <title>A chromosome-level genome assembly of Gray's grenadier anchovy, Coilia grayii.</title>
        <authorList>
            <person name="Fu Z."/>
        </authorList>
    </citation>
    <scope>NUCLEOTIDE SEQUENCE [LARGE SCALE GENOMIC DNA]</scope>
    <source>
        <strain evidence="19">G4</strain>
        <tissue evidence="19">Muscle</tissue>
    </source>
</reference>
<feature type="region of interest" description="Disordered" evidence="16">
    <location>
        <begin position="790"/>
        <end position="858"/>
    </location>
</feature>
<evidence type="ECO:0000313" key="19">
    <source>
        <dbReference type="EMBL" id="KAL2087717.1"/>
    </source>
</evidence>
<evidence type="ECO:0000256" key="1">
    <source>
        <dbReference type="ARBA" id="ARBA00004651"/>
    </source>
</evidence>
<protein>
    <recommendedName>
        <fullName evidence="12">Neuropeptide FF receptor 1</fullName>
    </recommendedName>
    <alternativeName>
        <fullName evidence="14">G-protein coupled receptor 147</fullName>
    </alternativeName>
    <alternativeName>
        <fullName evidence="13">RFamide-related peptide receptor OT7T022</fullName>
    </alternativeName>
</protein>
<evidence type="ECO:0000256" key="6">
    <source>
        <dbReference type="ARBA" id="ARBA00023136"/>
    </source>
</evidence>
<feature type="compositionally biased region" description="Polar residues" evidence="16">
    <location>
        <begin position="440"/>
        <end position="465"/>
    </location>
</feature>
<evidence type="ECO:0000256" key="16">
    <source>
        <dbReference type="SAM" id="MobiDB-lite"/>
    </source>
</evidence>
<keyword evidence="10 15" id="KW-0807">Transducer</keyword>
<keyword evidence="20" id="KW-1185">Reference proteome</keyword>
<evidence type="ECO:0000256" key="7">
    <source>
        <dbReference type="ARBA" id="ARBA00023157"/>
    </source>
</evidence>
<keyword evidence="6 17" id="KW-0472">Membrane</keyword>
<keyword evidence="4 17" id="KW-1133">Transmembrane helix</keyword>
<evidence type="ECO:0000313" key="20">
    <source>
        <dbReference type="Proteomes" id="UP001591681"/>
    </source>
</evidence>
<dbReference type="GO" id="GO:0008188">
    <property type="term" value="F:neuropeptide receptor activity"/>
    <property type="evidence" value="ECO:0007669"/>
    <property type="project" value="UniProtKB-ARBA"/>
</dbReference>
<feature type="compositionally biased region" description="Basic and acidic residues" evidence="16">
    <location>
        <begin position="683"/>
        <end position="693"/>
    </location>
</feature>
<dbReference type="PANTHER" id="PTHR24241:SF82">
    <property type="entry name" value="NEUROPEPTIDE FF RECEPTOR 1-RELATED"/>
    <property type="match status" value="1"/>
</dbReference>
<evidence type="ECO:0000256" key="4">
    <source>
        <dbReference type="ARBA" id="ARBA00022989"/>
    </source>
</evidence>
<dbReference type="PRINTS" id="PR00237">
    <property type="entry name" value="GPCRRHODOPSN"/>
</dbReference>
<feature type="transmembrane region" description="Helical" evidence="17">
    <location>
        <begin position="1156"/>
        <end position="1178"/>
    </location>
</feature>
<feature type="compositionally biased region" description="Polar residues" evidence="16">
    <location>
        <begin position="555"/>
        <end position="565"/>
    </location>
</feature>
<feature type="compositionally biased region" description="Low complexity" evidence="16">
    <location>
        <begin position="844"/>
        <end position="855"/>
    </location>
</feature>
<feature type="region of interest" description="Disordered" evidence="16">
    <location>
        <begin position="208"/>
        <end position="422"/>
    </location>
</feature>
<feature type="compositionally biased region" description="Low complexity" evidence="16">
    <location>
        <begin position="714"/>
        <end position="729"/>
    </location>
</feature>
<dbReference type="PRINTS" id="PR01570">
    <property type="entry name" value="NPFFRECEPTOR"/>
</dbReference>
<keyword evidence="7" id="KW-1015">Disulfide bond</keyword>
<feature type="compositionally biased region" description="Polar residues" evidence="16">
    <location>
        <begin position="826"/>
        <end position="843"/>
    </location>
</feature>
<comment type="similarity">
    <text evidence="15">Belongs to the G-protein coupled receptor 1 family.</text>
</comment>
<comment type="caution">
    <text evidence="19">The sequence shown here is derived from an EMBL/GenBank/DDBJ whole genome shotgun (WGS) entry which is preliminary data.</text>
</comment>
<keyword evidence="3 15" id="KW-0812">Transmembrane</keyword>